<evidence type="ECO:0000256" key="1">
    <source>
        <dbReference type="SAM" id="MobiDB-lite"/>
    </source>
</evidence>
<keyword evidence="2" id="KW-1185">Reference proteome</keyword>
<feature type="region of interest" description="Disordered" evidence="1">
    <location>
        <begin position="83"/>
        <end position="103"/>
    </location>
</feature>
<evidence type="ECO:0000313" key="3">
    <source>
        <dbReference type="RefSeq" id="XP_070854652.1"/>
    </source>
</evidence>
<reference evidence="3" key="2">
    <citation type="submission" date="2025-08" db="UniProtKB">
        <authorList>
            <consortium name="RefSeq"/>
        </authorList>
    </citation>
    <scope>IDENTIFICATION</scope>
</reference>
<dbReference type="Proteomes" id="UP001652628">
    <property type="component" value="Chromosome 2L"/>
</dbReference>
<dbReference type="RefSeq" id="XP_070854652.1">
    <property type="nucleotide sequence ID" value="XM_070998551.1"/>
</dbReference>
<proteinExistence type="predicted"/>
<gene>
    <name evidence="3" type="primary">LOC139354327</name>
</gene>
<name>A0ABM4TXG5_DROSZ</name>
<sequence length="556" mass="63710">MASEVRSGLKSKKMVSFASQKSVFQFNENDSMDSDVPKQVIVPKLYVNPGKYLNTAPKRVDKKKRVDPSPDFEHALFKFKKDLRQHKNRNNVPQLEKQGIFPEKDKVQTRAALKRKKIHAAQLPINEHSKPDMTPRGKVPVPKRDYKKRDTSFDFGNSVLEFNKENLKKSCAVKKVVMDDSSEFGDSTLDFDDEEIQSAGKEREMDDSLDFDNSILEFDEKNLKKSCAGKKVDMDDSLDFEVSILDFDESSAGKKREMKDSYLLDFDGSTTSKKKGMSDSYLLDFDEDELQLGNQKNSNSVKKKDTDDSSDIGDSILDFDEDVFQPGKRGKSGAGKKKGMNDTYVLDFDESSASKKRGLDDSYLLAFEEVELQEGNQEKSTSDKMKDMEESSFFGDSILDSDEDVFQTRKNKKSSAGKKNFDESSGSNKRGRVDSYLLDFDEDELQIGHSSDFGDSLLDFDEDDFIDFGNSRDITPNKFNDQQKNQDRVLTRAALKRKMEEEYNRKASKVFKQHKKWKNLATVSKRASKNMEMEDSLDLEDDYWNYNDHVVRDFIL</sequence>
<feature type="region of interest" description="Disordered" evidence="1">
    <location>
        <begin position="407"/>
        <end position="429"/>
    </location>
</feature>
<reference evidence="2" key="1">
    <citation type="submission" date="2025-05" db="UniProtKB">
        <authorList>
            <consortium name="RefSeq"/>
        </authorList>
    </citation>
    <scope>NUCLEOTIDE SEQUENCE [LARGE SCALE GENOMIC DNA]</scope>
</reference>
<feature type="region of interest" description="Disordered" evidence="1">
    <location>
        <begin position="122"/>
        <end position="147"/>
    </location>
</feature>
<organism evidence="2 3">
    <name type="scientific">Drosophila suzukii</name>
    <name type="common">Spotted-wing drosophila fruit fly</name>
    <dbReference type="NCBI Taxonomy" id="28584"/>
    <lineage>
        <taxon>Eukaryota</taxon>
        <taxon>Metazoa</taxon>
        <taxon>Ecdysozoa</taxon>
        <taxon>Arthropoda</taxon>
        <taxon>Hexapoda</taxon>
        <taxon>Insecta</taxon>
        <taxon>Pterygota</taxon>
        <taxon>Neoptera</taxon>
        <taxon>Endopterygota</taxon>
        <taxon>Diptera</taxon>
        <taxon>Brachycera</taxon>
        <taxon>Muscomorpha</taxon>
        <taxon>Ephydroidea</taxon>
        <taxon>Drosophilidae</taxon>
        <taxon>Drosophila</taxon>
        <taxon>Sophophora</taxon>
    </lineage>
</organism>
<feature type="region of interest" description="Disordered" evidence="1">
    <location>
        <begin position="293"/>
        <end position="341"/>
    </location>
</feature>
<accession>A0ABM4TXG5</accession>
<feature type="compositionally biased region" description="Basic residues" evidence="1">
    <location>
        <begin position="328"/>
        <end position="338"/>
    </location>
</feature>
<dbReference type="GeneID" id="139354327"/>
<protein>
    <submittedName>
        <fullName evidence="3">Cylicin-2-like</fullName>
    </submittedName>
</protein>
<evidence type="ECO:0000313" key="2">
    <source>
        <dbReference type="Proteomes" id="UP001652628"/>
    </source>
</evidence>